<reference evidence="3" key="2">
    <citation type="journal article" date="2017" name="J. Anim. Genet.">
        <title>Multiple reference genome sequences of hot pepper reveal the massive evolution of plant disease resistance genes by retroduplication.</title>
        <authorList>
            <person name="Kim S."/>
            <person name="Park J."/>
            <person name="Yeom S.-I."/>
            <person name="Kim Y.-M."/>
            <person name="Seo E."/>
            <person name="Kim K.-T."/>
            <person name="Kim M.-S."/>
            <person name="Lee J.M."/>
            <person name="Cheong K."/>
            <person name="Shin H.-S."/>
            <person name="Kim S.-B."/>
            <person name="Han K."/>
            <person name="Lee J."/>
            <person name="Park M."/>
            <person name="Lee H.-A."/>
            <person name="Lee H.-Y."/>
            <person name="Lee Y."/>
            <person name="Oh S."/>
            <person name="Lee J.H."/>
            <person name="Choi E."/>
            <person name="Choi E."/>
            <person name="Lee S.E."/>
            <person name="Jeon J."/>
            <person name="Kim H."/>
            <person name="Choi G."/>
            <person name="Song H."/>
            <person name="Lee J."/>
            <person name="Lee S.-C."/>
            <person name="Kwon J.-K."/>
            <person name="Lee H.-Y."/>
            <person name="Koo N."/>
            <person name="Hong Y."/>
            <person name="Kim R.W."/>
            <person name="Kang W.-H."/>
            <person name="Huh J.H."/>
            <person name="Kang B.-C."/>
            <person name="Yang T.-J."/>
            <person name="Lee Y.-H."/>
            <person name="Bennetzen J.L."/>
            <person name="Choi D."/>
        </authorList>
    </citation>
    <scope>NUCLEOTIDE SEQUENCE [LARGE SCALE GENOMIC DNA]</scope>
    <source>
        <strain evidence="3">cv. PBC81</strain>
    </source>
</reference>
<gene>
    <name evidence="2" type="ORF">CQW23_32904</name>
</gene>
<keyword evidence="3" id="KW-1185">Reference proteome</keyword>
<accession>A0A2G2V3D6</accession>
<comment type="caution">
    <text evidence="2">The sequence shown here is derived from an EMBL/GenBank/DDBJ whole genome shotgun (WGS) entry which is preliminary data.</text>
</comment>
<dbReference type="Proteomes" id="UP000224567">
    <property type="component" value="Unassembled WGS sequence"/>
</dbReference>
<dbReference type="PANTHER" id="PTHR47592">
    <property type="entry name" value="PBF68 PROTEIN"/>
    <property type="match status" value="1"/>
</dbReference>
<dbReference type="Pfam" id="PF22936">
    <property type="entry name" value="Pol_BBD"/>
    <property type="match status" value="1"/>
</dbReference>
<reference evidence="2 3" key="1">
    <citation type="journal article" date="2017" name="Genome Biol.">
        <title>New reference genome sequences of hot pepper reveal the massive evolution of plant disease-resistance genes by retroduplication.</title>
        <authorList>
            <person name="Kim S."/>
            <person name="Park J."/>
            <person name="Yeom S.I."/>
            <person name="Kim Y.M."/>
            <person name="Seo E."/>
            <person name="Kim K.T."/>
            <person name="Kim M.S."/>
            <person name="Lee J.M."/>
            <person name="Cheong K."/>
            <person name="Shin H.S."/>
            <person name="Kim S.B."/>
            <person name="Han K."/>
            <person name="Lee J."/>
            <person name="Park M."/>
            <person name="Lee H.A."/>
            <person name="Lee H.Y."/>
            <person name="Lee Y."/>
            <person name="Oh S."/>
            <person name="Lee J.H."/>
            <person name="Choi E."/>
            <person name="Choi E."/>
            <person name="Lee S.E."/>
            <person name="Jeon J."/>
            <person name="Kim H."/>
            <person name="Choi G."/>
            <person name="Song H."/>
            <person name="Lee J."/>
            <person name="Lee S.C."/>
            <person name="Kwon J.K."/>
            <person name="Lee H.Y."/>
            <person name="Koo N."/>
            <person name="Hong Y."/>
            <person name="Kim R.W."/>
            <person name="Kang W.H."/>
            <person name="Huh J.H."/>
            <person name="Kang B.C."/>
            <person name="Yang T.J."/>
            <person name="Lee Y.H."/>
            <person name="Bennetzen J.L."/>
            <person name="Choi D."/>
        </authorList>
    </citation>
    <scope>NUCLEOTIDE SEQUENCE [LARGE SCALE GENOMIC DNA]</scope>
    <source>
        <strain evidence="3">cv. PBC81</strain>
    </source>
</reference>
<proteinExistence type="predicted"/>
<dbReference type="OrthoDB" id="2596766at2759"/>
<dbReference type="InterPro" id="IPR054722">
    <property type="entry name" value="PolX-like_BBD"/>
</dbReference>
<sequence length="160" mass="18024">MIESNKEYDNLCAMFTECNFMGNPYEWWMNSGATRHICANKELFSSFASAQAEEMLYMANSVTAKVKGTGKFFLKMTSGKVLTLNNVLYVPKLRRNLISVSLLDQNGLKCITISGKIVVSNGEMYVGKGYFTEGLYKMNVMTVEMNKSSNSSYLLESYDL</sequence>
<dbReference type="PANTHER" id="PTHR47592:SF24">
    <property type="entry name" value="BNACNNG30200D PROTEIN"/>
    <property type="match status" value="1"/>
</dbReference>
<evidence type="ECO:0000313" key="2">
    <source>
        <dbReference type="EMBL" id="PHT27500.1"/>
    </source>
</evidence>
<name>A0A2G2V3D6_CAPBA</name>
<dbReference type="EMBL" id="MLFT02000410">
    <property type="protein sequence ID" value="PHT27500.1"/>
    <property type="molecule type" value="Genomic_DNA"/>
</dbReference>
<dbReference type="AlphaFoldDB" id="A0A2G2V3D6"/>
<evidence type="ECO:0000313" key="3">
    <source>
        <dbReference type="Proteomes" id="UP000224567"/>
    </source>
</evidence>
<organism evidence="2 3">
    <name type="scientific">Capsicum baccatum</name>
    <name type="common">Peruvian pepper</name>
    <dbReference type="NCBI Taxonomy" id="33114"/>
    <lineage>
        <taxon>Eukaryota</taxon>
        <taxon>Viridiplantae</taxon>
        <taxon>Streptophyta</taxon>
        <taxon>Embryophyta</taxon>
        <taxon>Tracheophyta</taxon>
        <taxon>Spermatophyta</taxon>
        <taxon>Magnoliopsida</taxon>
        <taxon>eudicotyledons</taxon>
        <taxon>Gunneridae</taxon>
        <taxon>Pentapetalae</taxon>
        <taxon>asterids</taxon>
        <taxon>lamiids</taxon>
        <taxon>Solanales</taxon>
        <taxon>Solanaceae</taxon>
        <taxon>Solanoideae</taxon>
        <taxon>Capsiceae</taxon>
        <taxon>Capsicum</taxon>
    </lineage>
</organism>
<protein>
    <recommendedName>
        <fullName evidence="1">Retrovirus-related Pol polyprotein from transposon TNT 1-94-like beta-barrel domain-containing protein</fullName>
    </recommendedName>
</protein>
<feature type="domain" description="Retrovirus-related Pol polyprotein from transposon TNT 1-94-like beta-barrel" evidence="1">
    <location>
        <begin position="27"/>
        <end position="107"/>
    </location>
</feature>
<evidence type="ECO:0000259" key="1">
    <source>
        <dbReference type="Pfam" id="PF22936"/>
    </source>
</evidence>